<dbReference type="AlphaFoldDB" id="A0A1W1HH12"/>
<proteinExistence type="predicted"/>
<evidence type="ECO:0000313" key="1">
    <source>
        <dbReference type="EMBL" id="SLM31787.1"/>
    </source>
</evidence>
<dbReference type="STRING" id="1246637.MTBBW1_420052"/>
<protein>
    <submittedName>
        <fullName evidence="1">Uncharacterized protein</fullName>
    </submittedName>
</protein>
<name>A0A1W1HH12_9BACT</name>
<organism evidence="1 2">
    <name type="scientific">Desulfamplus magnetovallimortis</name>
    <dbReference type="NCBI Taxonomy" id="1246637"/>
    <lineage>
        <taxon>Bacteria</taxon>
        <taxon>Pseudomonadati</taxon>
        <taxon>Thermodesulfobacteriota</taxon>
        <taxon>Desulfobacteria</taxon>
        <taxon>Desulfobacterales</taxon>
        <taxon>Desulfobacteraceae</taxon>
        <taxon>Desulfamplus</taxon>
    </lineage>
</organism>
<evidence type="ECO:0000313" key="2">
    <source>
        <dbReference type="Proteomes" id="UP000191931"/>
    </source>
</evidence>
<keyword evidence="2" id="KW-1185">Reference proteome</keyword>
<sequence length="56" mass="6410">MGYGTAEYQLKFDDNGSLIEYYLNFKDGRIIQETLTVDGTGKLDRVKGKLWYEGAK</sequence>
<dbReference type="EMBL" id="FWEV01000284">
    <property type="protein sequence ID" value="SLM31787.1"/>
    <property type="molecule type" value="Genomic_DNA"/>
</dbReference>
<gene>
    <name evidence="1" type="ORF">MTBBW1_420052</name>
</gene>
<dbReference type="RefSeq" id="WP_186441118.1">
    <property type="nucleotide sequence ID" value="NZ_LT828541.1"/>
</dbReference>
<reference evidence="1 2" key="1">
    <citation type="submission" date="2017-03" db="EMBL/GenBank/DDBJ databases">
        <authorList>
            <person name="Afonso C.L."/>
            <person name="Miller P.J."/>
            <person name="Scott M.A."/>
            <person name="Spackman E."/>
            <person name="Goraichik I."/>
            <person name="Dimitrov K.M."/>
            <person name="Suarez D.L."/>
            <person name="Swayne D.E."/>
        </authorList>
    </citation>
    <scope>NUCLEOTIDE SEQUENCE [LARGE SCALE GENOMIC DNA]</scope>
    <source>
        <strain evidence="1">PRJEB14757</strain>
    </source>
</reference>
<accession>A0A1W1HH12</accession>
<dbReference type="Proteomes" id="UP000191931">
    <property type="component" value="Unassembled WGS sequence"/>
</dbReference>